<dbReference type="FunFam" id="3.10.290.10:FF:000003">
    <property type="entry name" value="Pseudouridine synthase"/>
    <property type="match status" value="1"/>
</dbReference>
<dbReference type="PANTHER" id="PTHR47683:SF2">
    <property type="entry name" value="RNA-BINDING S4 DOMAIN-CONTAINING PROTEIN"/>
    <property type="match status" value="1"/>
</dbReference>
<dbReference type="Proteomes" id="UP000228711">
    <property type="component" value="Unassembled WGS sequence"/>
</dbReference>
<dbReference type="PROSITE" id="PS50889">
    <property type="entry name" value="S4"/>
    <property type="match status" value="1"/>
</dbReference>
<evidence type="ECO:0000256" key="2">
    <source>
        <dbReference type="ARBA" id="ARBA00023235"/>
    </source>
</evidence>
<dbReference type="InterPro" id="IPR000748">
    <property type="entry name" value="PsdUridine_synth_RsuA/RluB/E/F"/>
</dbReference>
<dbReference type="InterPro" id="IPR002942">
    <property type="entry name" value="S4_RNA-bd"/>
</dbReference>
<protein>
    <recommendedName>
        <fullName evidence="4">Pseudouridine synthase</fullName>
        <ecNumber evidence="4">5.4.99.-</ecNumber>
    </recommendedName>
</protein>
<dbReference type="InterPro" id="IPR020103">
    <property type="entry name" value="PsdUridine_synth_cat_dom_sf"/>
</dbReference>
<dbReference type="GO" id="GO:0120159">
    <property type="term" value="F:rRNA pseudouridine synthase activity"/>
    <property type="evidence" value="ECO:0007669"/>
    <property type="project" value="UniProtKB-ARBA"/>
</dbReference>
<dbReference type="GO" id="GO:0000455">
    <property type="term" value="P:enzyme-directed rRNA pseudouridine synthesis"/>
    <property type="evidence" value="ECO:0007669"/>
    <property type="project" value="UniProtKB-ARBA"/>
</dbReference>
<name>A0A2H0YVQ4_9BACT</name>
<keyword evidence="2 4" id="KW-0413">Isomerase</keyword>
<keyword evidence="3" id="KW-0694">RNA-binding</keyword>
<comment type="similarity">
    <text evidence="1 4">Belongs to the pseudouridine synthase RsuA family.</text>
</comment>
<dbReference type="PROSITE" id="PS01149">
    <property type="entry name" value="PSI_RSU"/>
    <property type="match status" value="1"/>
</dbReference>
<dbReference type="GO" id="GO:0003723">
    <property type="term" value="F:RNA binding"/>
    <property type="evidence" value="ECO:0007669"/>
    <property type="project" value="UniProtKB-KW"/>
</dbReference>
<dbReference type="Gene3D" id="3.10.290.10">
    <property type="entry name" value="RNA-binding S4 domain"/>
    <property type="match status" value="1"/>
</dbReference>
<dbReference type="NCBIfam" id="TIGR00093">
    <property type="entry name" value="pseudouridine synthase"/>
    <property type="match status" value="1"/>
</dbReference>
<evidence type="ECO:0000259" key="5">
    <source>
        <dbReference type="SMART" id="SM00363"/>
    </source>
</evidence>
<proteinExistence type="inferred from homology"/>
<dbReference type="SUPFAM" id="SSF55120">
    <property type="entry name" value="Pseudouridine synthase"/>
    <property type="match status" value="1"/>
</dbReference>
<organism evidence="6 7">
    <name type="scientific">Candidatus Kerfeldbacteria bacterium CG08_land_8_20_14_0_20_42_7</name>
    <dbReference type="NCBI Taxonomy" id="2014245"/>
    <lineage>
        <taxon>Bacteria</taxon>
        <taxon>Candidatus Kerfeldiibacteriota</taxon>
    </lineage>
</organism>
<dbReference type="Pfam" id="PF01479">
    <property type="entry name" value="S4"/>
    <property type="match status" value="1"/>
</dbReference>
<dbReference type="CDD" id="cd00165">
    <property type="entry name" value="S4"/>
    <property type="match status" value="1"/>
</dbReference>
<sequence>MPTRLQKFIAHAGRASRRKSEELIRGGRVRVNGHVAQLGSSVDEKHDMVEVDGIQLRPPAQHKYIMLHKPTGYVSTKARFPHQKSVYELVPDSDSLALAGRLDKDSSGLLLLTNDGDLIFQITHPSFHHSKIYDALLAKSLTQIQLDRLSKGVQLEEGIAKFDAMRQISEARYRVTLHQGWKRQVRRMFAEIGIEVRVLQRIQLGRLSLGNLPKGKYKEIAKSDIV</sequence>
<dbReference type="InterPro" id="IPR018496">
    <property type="entry name" value="PsdUridine_synth_RsuA/RluB_CS"/>
</dbReference>
<evidence type="ECO:0000313" key="6">
    <source>
        <dbReference type="EMBL" id="PIS41822.1"/>
    </source>
</evidence>
<reference evidence="7" key="1">
    <citation type="submission" date="2017-09" db="EMBL/GenBank/DDBJ databases">
        <title>Depth-based differentiation of microbial function through sediment-hosted aquifers and enrichment of novel symbionts in the deep terrestrial subsurface.</title>
        <authorList>
            <person name="Probst A.J."/>
            <person name="Ladd B."/>
            <person name="Jarett J.K."/>
            <person name="Geller-Mcgrath D.E."/>
            <person name="Sieber C.M.K."/>
            <person name="Emerson J.B."/>
            <person name="Anantharaman K."/>
            <person name="Thomas B.C."/>
            <person name="Malmstrom R."/>
            <person name="Stieglmeier M."/>
            <person name="Klingl A."/>
            <person name="Woyke T."/>
            <person name="Ryan C.M."/>
            <person name="Banfield J.F."/>
        </authorList>
    </citation>
    <scope>NUCLEOTIDE SEQUENCE [LARGE SCALE GENOMIC DNA]</scope>
</reference>
<dbReference type="EMBL" id="PEXV01000042">
    <property type="protein sequence ID" value="PIS41822.1"/>
    <property type="molecule type" value="Genomic_DNA"/>
</dbReference>
<dbReference type="Pfam" id="PF00849">
    <property type="entry name" value="PseudoU_synth_2"/>
    <property type="match status" value="1"/>
</dbReference>
<dbReference type="AlphaFoldDB" id="A0A2H0YVQ4"/>
<dbReference type="Gene3D" id="3.30.70.1560">
    <property type="entry name" value="Alpha-L RNA-binding motif"/>
    <property type="match status" value="1"/>
</dbReference>
<dbReference type="EC" id="5.4.99.-" evidence="4"/>
<dbReference type="PANTHER" id="PTHR47683">
    <property type="entry name" value="PSEUDOURIDINE SYNTHASE FAMILY PROTEIN-RELATED"/>
    <property type="match status" value="1"/>
</dbReference>
<dbReference type="InterPro" id="IPR042092">
    <property type="entry name" value="PsdUridine_s_RsuA/RluB/E/F_cat"/>
</dbReference>
<dbReference type="InterPro" id="IPR050343">
    <property type="entry name" value="RsuA_PseudoU_synthase"/>
</dbReference>
<evidence type="ECO:0000256" key="4">
    <source>
        <dbReference type="RuleBase" id="RU003887"/>
    </source>
</evidence>
<evidence type="ECO:0000313" key="7">
    <source>
        <dbReference type="Proteomes" id="UP000228711"/>
    </source>
</evidence>
<dbReference type="InterPro" id="IPR020094">
    <property type="entry name" value="TruA/RsuA/RluB/E/F_N"/>
</dbReference>
<dbReference type="InterPro" id="IPR036986">
    <property type="entry name" value="S4_RNA-bd_sf"/>
</dbReference>
<gene>
    <name evidence="6" type="ORF">COT25_01055</name>
</gene>
<dbReference type="InterPro" id="IPR006145">
    <property type="entry name" value="PsdUridine_synth_RsuA/RluA"/>
</dbReference>
<accession>A0A2H0YVQ4</accession>
<evidence type="ECO:0000256" key="3">
    <source>
        <dbReference type="PROSITE-ProRule" id="PRU00182"/>
    </source>
</evidence>
<comment type="caution">
    <text evidence="6">The sequence shown here is derived from an EMBL/GenBank/DDBJ whole genome shotgun (WGS) entry which is preliminary data.</text>
</comment>
<evidence type="ECO:0000256" key="1">
    <source>
        <dbReference type="ARBA" id="ARBA00008348"/>
    </source>
</evidence>
<dbReference type="SMART" id="SM00363">
    <property type="entry name" value="S4"/>
    <property type="match status" value="1"/>
</dbReference>
<dbReference type="SUPFAM" id="SSF55174">
    <property type="entry name" value="Alpha-L RNA-binding motif"/>
    <property type="match status" value="1"/>
</dbReference>
<feature type="domain" description="RNA-binding S4" evidence="5">
    <location>
        <begin position="3"/>
        <end position="65"/>
    </location>
</feature>
<dbReference type="Gene3D" id="3.30.70.580">
    <property type="entry name" value="Pseudouridine synthase I, catalytic domain, N-terminal subdomain"/>
    <property type="match status" value="1"/>
</dbReference>